<dbReference type="InterPro" id="IPR023214">
    <property type="entry name" value="HAD_sf"/>
</dbReference>
<name>A0A3Q8S6H6_9FIRM</name>
<dbReference type="Proteomes" id="UP000278804">
    <property type="component" value="Chromosome"/>
</dbReference>
<proteinExistence type="inferred from homology"/>
<dbReference type="GO" id="GO:0005886">
    <property type="term" value="C:plasma membrane"/>
    <property type="evidence" value="ECO:0007669"/>
    <property type="project" value="UniProtKB-SubCell"/>
</dbReference>
<dbReference type="SUPFAM" id="SSF55008">
    <property type="entry name" value="HMA, heavy metal-associated domain"/>
    <property type="match status" value="1"/>
</dbReference>
<evidence type="ECO:0000313" key="17">
    <source>
        <dbReference type="EMBL" id="AZK43456.1"/>
    </source>
</evidence>
<keyword evidence="5" id="KW-0597">Phosphoprotein</keyword>
<keyword evidence="9 15" id="KW-0067">ATP-binding</keyword>
<evidence type="ECO:0000256" key="15">
    <source>
        <dbReference type="RuleBase" id="RU362081"/>
    </source>
</evidence>
<dbReference type="InterPro" id="IPR017969">
    <property type="entry name" value="Heavy-metal-associated_CS"/>
</dbReference>
<dbReference type="SUPFAM" id="SSF56784">
    <property type="entry name" value="HAD-like"/>
    <property type="match status" value="1"/>
</dbReference>
<comment type="similarity">
    <text evidence="2 15">Belongs to the cation transport ATPase (P-type) (TC 3.A.3) family. Type IB subfamily.</text>
</comment>
<evidence type="ECO:0000256" key="11">
    <source>
        <dbReference type="ARBA" id="ARBA00022989"/>
    </source>
</evidence>
<dbReference type="EC" id="7.2.2.21" evidence="13"/>
<keyword evidence="18" id="KW-1185">Reference proteome</keyword>
<dbReference type="PROSITE" id="PS00154">
    <property type="entry name" value="ATPASE_E1_E2"/>
    <property type="match status" value="1"/>
</dbReference>
<dbReference type="Gene3D" id="2.70.150.10">
    <property type="entry name" value="Calcium-transporting ATPase, cytoplasmic transduction domain A"/>
    <property type="match status" value="1"/>
</dbReference>
<dbReference type="GO" id="GO:0005524">
    <property type="term" value="F:ATP binding"/>
    <property type="evidence" value="ECO:0007669"/>
    <property type="project" value="UniProtKB-UniRule"/>
</dbReference>
<evidence type="ECO:0000259" key="16">
    <source>
        <dbReference type="PROSITE" id="PS50846"/>
    </source>
</evidence>
<evidence type="ECO:0000256" key="13">
    <source>
        <dbReference type="ARBA" id="ARBA00039103"/>
    </source>
</evidence>
<keyword evidence="10" id="KW-1278">Translocase</keyword>
<feature type="transmembrane region" description="Helical" evidence="15">
    <location>
        <begin position="673"/>
        <end position="691"/>
    </location>
</feature>
<dbReference type="InterPro" id="IPR008250">
    <property type="entry name" value="ATPase_P-typ_transduc_dom_A_sf"/>
</dbReference>
<evidence type="ECO:0000256" key="5">
    <source>
        <dbReference type="ARBA" id="ARBA00022553"/>
    </source>
</evidence>
<comment type="subcellular location">
    <subcellularLocation>
        <location evidence="1">Cell membrane</location>
        <topology evidence="1">Multi-pass membrane protein</topology>
    </subcellularLocation>
</comment>
<dbReference type="PANTHER" id="PTHR48085:SF5">
    <property type="entry name" value="CADMIUM_ZINC-TRANSPORTING ATPASE HMA4-RELATED"/>
    <property type="match status" value="1"/>
</dbReference>
<evidence type="ECO:0000256" key="2">
    <source>
        <dbReference type="ARBA" id="ARBA00006024"/>
    </source>
</evidence>
<dbReference type="GO" id="GO:0008551">
    <property type="term" value="F:P-type cadmium transporter activity"/>
    <property type="evidence" value="ECO:0007669"/>
    <property type="project" value="UniProtKB-EC"/>
</dbReference>
<dbReference type="NCBIfam" id="TIGR01525">
    <property type="entry name" value="ATPase-IB_hvy"/>
    <property type="match status" value="1"/>
</dbReference>
<evidence type="ECO:0000256" key="9">
    <source>
        <dbReference type="ARBA" id="ARBA00022840"/>
    </source>
</evidence>
<keyword evidence="7 15" id="KW-0479">Metal-binding</keyword>
<gene>
    <name evidence="17" type="primary">cadA</name>
    <name evidence="17" type="ORF">EEI45_00265</name>
</gene>
<evidence type="ECO:0000256" key="6">
    <source>
        <dbReference type="ARBA" id="ARBA00022692"/>
    </source>
</evidence>
<dbReference type="EMBL" id="CP034234">
    <property type="protein sequence ID" value="AZK43456.1"/>
    <property type="molecule type" value="Genomic_DNA"/>
</dbReference>
<dbReference type="SUPFAM" id="SSF81653">
    <property type="entry name" value="Calcium ATPase, transduction domain A"/>
    <property type="match status" value="1"/>
</dbReference>
<dbReference type="Gene3D" id="3.40.1110.10">
    <property type="entry name" value="Calcium-transporting ATPase, cytoplasmic domain N"/>
    <property type="match status" value="1"/>
</dbReference>
<dbReference type="InterPro" id="IPR051014">
    <property type="entry name" value="Cation_Transport_ATPase_IB"/>
</dbReference>
<dbReference type="InterPro" id="IPR018303">
    <property type="entry name" value="ATPase_P-typ_P_site"/>
</dbReference>
<evidence type="ECO:0000256" key="12">
    <source>
        <dbReference type="ARBA" id="ARBA00023136"/>
    </source>
</evidence>
<evidence type="ECO:0000256" key="7">
    <source>
        <dbReference type="ARBA" id="ARBA00022723"/>
    </source>
</evidence>
<dbReference type="GO" id="GO:0046872">
    <property type="term" value="F:metal ion binding"/>
    <property type="evidence" value="ECO:0007669"/>
    <property type="project" value="UniProtKB-KW"/>
</dbReference>
<evidence type="ECO:0000256" key="10">
    <source>
        <dbReference type="ARBA" id="ARBA00022967"/>
    </source>
</evidence>
<keyword evidence="3 15" id="KW-1003">Cell membrane</keyword>
<keyword evidence="11 15" id="KW-1133">Transmembrane helix</keyword>
<dbReference type="InterPro" id="IPR027256">
    <property type="entry name" value="P-typ_ATPase_IB"/>
</dbReference>
<dbReference type="InterPro" id="IPR023298">
    <property type="entry name" value="ATPase_P-typ_TM_dom_sf"/>
</dbReference>
<dbReference type="PRINTS" id="PR00119">
    <property type="entry name" value="CATATPASE"/>
</dbReference>
<dbReference type="RefSeq" id="WP_125163681.1">
    <property type="nucleotide sequence ID" value="NZ_CP034234.1"/>
</dbReference>
<dbReference type="NCBIfam" id="TIGR01494">
    <property type="entry name" value="ATPase_P-type"/>
    <property type="match status" value="1"/>
</dbReference>
<dbReference type="PROSITE" id="PS50846">
    <property type="entry name" value="HMA_2"/>
    <property type="match status" value="1"/>
</dbReference>
<evidence type="ECO:0000256" key="14">
    <source>
        <dbReference type="ARBA" id="ARBA00049338"/>
    </source>
</evidence>
<feature type="transmembrane region" description="Helical" evidence="15">
    <location>
        <begin position="354"/>
        <end position="376"/>
    </location>
</feature>
<dbReference type="InterPro" id="IPR006121">
    <property type="entry name" value="HMA_dom"/>
</dbReference>
<feature type="transmembrane region" description="Helical" evidence="15">
    <location>
        <begin position="124"/>
        <end position="143"/>
    </location>
</feature>
<keyword evidence="12 15" id="KW-0472">Membrane</keyword>
<keyword evidence="4" id="KW-0104">Cadmium</keyword>
<reference evidence="17 18" key="1">
    <citation type="journal article" date="2020" name="Int. J. Syst. Evol. Microbiol.">
        <title>Description of Erysipelothrix piscisicarius sp. nov., an emergent fish pathogen, and assessment of virulence using a tiger barb (Puntigrus tetrazona) infection model.</title>
        <authorList>
            <person name="Pomaranski E.K."/>
            <person name="Griffin M.J."/>
            <person name="Camus A.C."/>
            <person name="Armwood A.R."/>
            <person name="Shelley J."/>
            <person name="Waldbieser G.C."/>
            <person name="LaFrentz B.R."/>
            <person name="Garcia J.C."/>
            <person name="Yanong R."/>
            <person name="Soto E."/>
        </authorList>
    </citation>
    <scope>NUCLEOTIDE SEQUENCE [LARGE SCALE GENOMIC DNA]</scope>
    <source>
        <strain evidence="17 18">15TAL0474</strain>
    </source>
</reference>
<dbReference type="Pfam" id="PF00122">
    <property type="entry name" value="E1-E2_ATPase"/>
    <property type="match status" value="1"/>
</dbReference>
<evidence type="ECO:0000256" key="1">
    <source>
        <dbReference type="ARBA" id="ARBA00004651"/>
    </source>
</evidence>
<dbReference type="Pfam" id="PF00702">
    <property type="entry name" value="Hydrolase"/>
    <property type="match status" value="1"/>
</dbReference>
<evidence type="ECO:0000256" key="3">
    <source>
        <dbReference type="ARBA" id="ARBA00022475"/>
    </source>
</evidence>
<dbReference type="Pfam" id="PF00403">
    <property type="entry name" value="HMA"/>
    <property type="match status" value="1"/>
</dbReference>
<protein>
    <recommendedName>
        <fullName evidence="13">Cd(2+)-exporting ATPase</fullName>
        <ecNumber evidence="13">7.2.2.21</ecNumber>
    </recommendedName>
</protein>
<dbReference type="PROSITE" id="PS01047">
    <property type="entry name" value="HMA_1"/>
    <property type="match status" value="1"/>
</dbReference>
<dbReference type="PRINTS" id="PR00941">
    <property type="entry name" value="CDATPASE"/>
</dbReference>
<organism evidence="17 18">
    <name type="scientific">Erysipelothrix piscisicarius</name>
    <dbReference type="NCBI Taxonomy" id="2485784"/>
    <lineage>
        <taxon>Bacteria</taxon>
        <taxon>Bacillati</taxon>
        <taxon>Bacillota</taxon>
        <taxon>Erysipelotrichia</taxon>
        <taxon>Erysipelotrichales</taxon>
        <taxon>Erysipelotrichaceae</taxon>
        <taxon>Erysipelothrix</taxon>
    </lineage>
</organism>
<feature type="domain" description="HMA" evidence="16">
    <location>
        <begin position="5"/>
        <end position="78"/>
    </location>
</feature>
<dbReference type="InterPro" id="IPR001757">
    <property type="entry name" value="P_typ_ATPase"/>
</dbReference>
<evidence type="ECO:0000313" key="18">
    <source>
        <dbReference type="Proteomes" id="UP000278804"/>
    </source>
</evidence>
<dbReference type="Gene3D" id="3.40.50.1000">
    <property type="entry name" value="HAD superfamily/HAD-like"/>
    <property type="match status" value="1"/>
</dbReference>
<feature type="transmembrane region" description="Helical" evidence="15">
    <location>
        <begin position="324"/>
        <end position="348"/>
    </location>
</feature>
<keyword evidence="6 15" id="KW-0812">Transmembrane</keyword>
<dbReference type="SUPFAM" id="SSF81665">
    <property type="entry name" value="Calcium ATPase, transmembrane domain M"/>
    <property type="match status" value="1"/>
</dbReference>
<evidence type="ECO:0000256" key="4">
    <source>
        <dbReference type="ARBA" id="ARBA00022539"/>
    </source>
</evidence>
<dbReference type="CDD" id="cd00371">
    <property type="entry name" value="HMA"/>
    <property type="match status" value="1"/>
</dbReference>
<comment type="catalytic activity">
    <reaction evidence="14">
        <text>Cd(2+)(in) + ATP + H2O = Cd(2+)(out) + ADP + phosphate + H(+)</text>
        <dbReference type="Rhea" id="RHEA:12132"/>
        <dbReference type="ChEBI" id="CHEBI:15377"/>
        <dbReference type="ChEBI" id="CHEBI:15378"/>
        <dbReference type="ChEBI" id="CHEBI:30616"/>
        <dbReference type="ChEBI" id="CHEBI:43474"/>
        <dbReference type="ChEBI" id="CHEBI:48775"/>
        <dbReference type="ChEBI" id="CHEBI:456216"/>
        <dbReference type="EC" id="7.2.2.21"/>
    </reaction>
</comment>
<dbReference type="InterPro" id="IPR036412">
    <property type="entry name" value="HAD-like_sf"/>
</dbReference>
<dbReference type="InterPro" id="IPR036163">
    <property type="entry name" value="HMA_dom_sf"/>
</dbReference>
<dbReference type="PANTHER" id="PTHR48085">
    <property type="entry name" value="CADMIUM/ZINC-TRANSPORTING ATPASE HMA2-RELATED"/>
    <property type="match status" value="1"/>
</dbReference>
<evidence type="ECO:0000256" key="8">
    <source>
        <dbReference type="ARBA" id="ARBA00022741"/>
    </source>
</evidence>
<sequence length="698" mass="76285">MKTIKEVKFELEGLHCADCAGKIERELQKQDYIEDARVDVVLGKAKLKIKEGIDVDDAFVKNVTNSIQSIENIGVTLEEGLQEHPHDDHKGHDHDHEDAGMSPFIWLGVLIILLRLFIDASWLNVLTIAVYFVVGWPVLKAFVSGLSRKQFFDENVLMSVATLGALAIGEYGEALGVMVFYSVGEYFQHKAVDDSRDSIKALLNKRPQFARKLVDSVEEIVACETVQIGDRIRINPSDQVPLDGRVVAGNTTFDMSSLTGESMPENIFEGDTILSGSINLSSPIEVEVTKEYSNSTISKMLTLIEASSDNKAKTEIFMTKFSRIYTPIVFVLALVIMLYVAITTGVAYDGIYRGLVFLVISCPCALVLSIPLGYFAGIGRASKSGILIKGGESIEALAAVDGVVFDKTGTLTKGELVVTDVQGRDDVLEIAAHLESYSNHPIGKAIVGAYDKPVNLDRVSDVKEVFGKGIRGLWDGDPVFVGSLKNVKEEGYDVSLYETDMTSVLVVLNDVLIGGIELDDTLRDDSKQLIEDLHKRHIFSVMLSGDRQSVVDRVAKEMGIDVAYGELLPEDKVSQFSKIKAQRNATLAYAGDGMNDAAVLGLSDVGFSMGAGGNDLAIEYSDVVLVNDNPHQILETIDIAKKTQRITYMNIILIMVIKILVLVLGSLGLAKMWMAVIADVGVSILAVLNAMRIMHVKR</sequence>
<dbReference type="InterPro" id="IPR059000">
    <property type="entry name" value="ATPase_P-type_domA"/>
</dbReference>
<dbReference type="Gene3D" id="3.30.70.100">
    <property type="match status" value="1"/>
</dbReference>
<dbReference type="AlphaFoldDB" id="A0A3Q8S6H6"/>
<dbReference type="NCBIfam" id="TIGR01512">
    <property type="entry name" value="ATPase-IB2_Cd"/>
    <property type="match status" value="1"/>
</dbReference>
<feature type="transmembrane region" description="Helical" evidence="15">
    <location>
        <begin position="648"/>
        <end position="667"/>
    </location>
</feature>
<dbReference type="InterPro" id="IPR023299">
    <property type="entry name" value="ATPase_P-typ_cyto_dom_N"/>
</dbReference>
<accession>A0A3Q8S6H6</accession>
<dbReference type="GO" id="GO:0016887">
    <property type="term" value="F:ATP hydrolysis activity"/>
    <property type="evidence" value="ECO:0007669"/>
    <property type="project" value="InterPro"/>
</dbReference>
<feature type="transmembrane region" description="Helical" evidence="15">
    <location>
        <begin position="99"/>
        <end position="118"/>
    </location>
</feature>
<keyword evidence="8 15" id="KW-0547">Nucleotide-binding</keyword>
<dbReference type="KEGG" id="eri:EEI45_00265"/>